<sequence>MATVTFKQDTVCNLAGNTINVGDKAPVVTVVNCDPMLQDEQIGGAQSDVQLVVVVPSLDTPVCDAETRRFNTDAASLDGVNVKTISMDLPFAAAKFCSTASIKNLAVCSDFRNKDFSNAYGVLLADGPLAGVTARCIFVIDKNGIVTYKELVSEITAEPDYAAALEAAKNATGSCCGGSC</sequence>
<name>A0A3B1E652_9ZZZZ</name>
<evidence type="ECO:0000313" key="7">
    <source>
        <dbReference type="EMBL" id="VAY87131.1"/>
    </source>
</evidence>
<dbReference type="PROSITE" id="PS51352">
    <property type="entry name" value="THIOREDOXIN_2"/>
    <property type="match status" value="1"/>
</dbReference>
<dbReference type="Gene3D" id="3.40.30.10">
    <property type="entry name" value="Glutaredoxin"/>
    <property type="match status" value="1"/>
</dbReference>
<dbReference type="InterPro" id="IPR002065">
    <property type="entry name" value="TPX"/>
</dbReference>
<evidence type="ECO:0000256" key="1">
    <source>
        <dbReference type="ARBA" id="ARBA00022559"/>
    </source>
</evidence>
<keyword evidence="4" id="KW-1015">Disulfide bond</keyword>
<keyword evidence="2" id="KW-0049">Antioxidant</keyword>
<keyword evidence="5" id="KW-0676">Redox-active center</keyword>
<feature type="domain" description="Thioredoxin" evidence="6">
    <location>
        <begin position="19"/>
        <end position="170"/>
    </location>
</feature>
<dbReference type="SUPFAM" id="SSF52833">
    <property type="entry name" value="Thioredoxin-like"/>
    <property type="match status" value="1"/>
</dbReference>
<dbReference type="GO" id="GO:0008379">
    <property type="term" value="F:thioredoxin peroxidase activity"/>
    <property type="evidence" value="ECO:0007669"/>
    <property type="project" value="InterPro"/>
</dbReference>
<dbReference type="EC" id="1.11.1.15" evidence="7"/>
<dbReference type="NCBIfam" id="NF001808">
    <property type="entry name" value="PRK00522.1"/>
    <property type="match status" value="1"/>
</dbReference>
<organism evidence="7">
    <name type="scientific">hydrothermal vent metagenome</name>
    <dbReference type="NCBI Taxonomy" id="652676"/>
    <lineage>
        <taxon>unclassified sequences</taxon>
        <taxon>metagenomes</taxon>
        <taxon>ecological metagenomes</taxon>
    </lineage>
</organism>
<dbReference type="PANTHER" id="PTHR43110:SF1">
    <property type="entry name" value="THIOL PEROXIDASE"/>
    <property type="match status" value="1"/>
</dbReference>
<protein>
    <submittedName>
        <fullName evidence="7">Thiol peroxidase, Tpx-type</fullName>
        <ecNumber evidence="7">1.11.1.15</ecNumber>
    </submittedName>
</protein>
<evidence type="ECO:0000256" key="5">
    <source>
        <dbReference type="ARBA" id="ARBA00023284"/>
    </source>
</evidence>
<gene>
    <name evidence="7" type="ORF">MNB_ARC-1_702</name>
</gene>
<dbReference type="AlphaFoldDB" id="A0A3B1E652"/>
<dbReference type="InterPro" id="IPR013740">
    <property type="entry name" value="Redoxin"/>
</dbReference>
<dbReference type="InterPro" id="IPR036249">
    <property type="entry name" value="Thioredoxin-like_sf"/>
</dbReference>
<dbReference type="EMBL" id="UOYO01000020">
    <property type="protein sequence ID" value="VAY87131.1"/>
    <property type="molecule type" value="Genomic_DNA"/>
</dbReference>
<evidence type="ECO:0000256" key="3">
    <source>
        <dbReference type="ARBA" id="ARBA00023002"/>
    </source>
</evidence>
<evidence type="ECO:0000259" key="6">
    <source>
        <dbReference type="PROSITE" id="PS51352"/>
    </source>
</evidence>
<dbReference type="PROSITE" id="PS01265">
    <property type="entry name" value="TPX"/>
    <property type="match status" value="1"/>
</dbReference>
<proteinExistence type="predicted"/>
<dbReference type="Pfam" id="PF08534">
    <property type="entry name" value="Redoxin"/>
    <property type="match status" value="1"/>
</dbReference>
<dbReference type="InterPro" id="IPR050455">
    <property type="entry name" value="Tpx_Peroxidase_subfamily"/>
</dbReference>
<accession>A0A3B1E652</accession>
<evidence type="ECO:0000256" key="4">
    <source>
        <dbReference type="ARBA" id="ARBA00023157"/>
    </source>
</evidence>
<reference evidence="7" key="1">
    <citation type="submission" date="2018-10" db="EMBL/GenBank/DDBJ databases">
        <authorList>
            <person name="Aoki K."/>
        </authorList>
    </citation>
    <scope>NUCLEOTIDE SEQUENCE</scope>
</reference>
<keyword evidence="3 7" id="KW-0560">Oxidoreductase</keyword>
<dbReference type="CDD" id="cd03014">
    <property type="entry name" value="PRX_Atyp2cys"/>
    <property type="match status" value="1"/>
</dbReference>
<dbReference type="InterPro" id="IPR013766">
    <property type="entry name" value="Thioredoxin_domain"/>
</dbReference>
<dbReference type="InterPro" id="IPR018219">
    <property type="entry name" value="Tpx_CS"/>
</dbReference>
<dbReference type="PANTHER" id="PTHR43110">
    <property type="entry name" value="THIOL PEROXIDASE"/>
    <property type="match status" value="1"/>
</dbReference>
<keyword evidence="1 7" id="KW-0575">Peroxidase</keyword>
<evidence type="ECO:0000256" key="2">
    <source>
        <dbReference type="ARBA" id="ARBA00022862"/>
    </source>
</evidence>